<evidence type="ECO:0000313" key="2">
    <source>
        <dbReference type="Proteomes" id="UP000064893"/>
    </source>
</evidence>
<dbReference type="PROSITE" id="PS51257">
    <property type="entry name" value="PROKAR_LIPOPROTEIN"/>
    <property type="match status" value="1"/>
</dbReference>
<gene>
    <name evidence="1" type="ORF">L21SP5_01854</name>
</gene>
<reference evidence="1 2" key="1">
    <citation type="submission" date="2015-11" db="EMBL/GenBank/DDBJ databases">
        <title>Description and complete genome sequence of a novel strain predominating in hypersaline microbial mats and representing a new family of the Bacteriodetes phylum.</title>
        <authorList>
            <person name="Spring S."/>
            <person name="Bunk B."/>
            <person name="Sproer C."/>
            <person name="Klenk H.-P."/>
        </authorList>
    </citation>
    <scope>NUCLEOTIDE SEQUENCE [LARGE SCALE GENOMIC DNA]</scope>
    <source>
        <strain evidence="1 2">L21-Spi-D4</strain>
    </source>
</reference>
<sequence>MKRVIFLIIALSTIAFFSCERQENDDLNSGSLLSDDEKAAITNDAAADDATEAVDYEVDYFSSSSEIIFEIEDGSQLKSANRWGFRYLNGEGPIITIDPAGNVWPKTITIDYGDGVELINGRTISGIITIEVSDRPLTNGATRHVTYTNFYVDSVNIAGEATRTFTGTDSTERVFSNVSDLTLTFTDDSQLFRHGERTRTLAEGFETIFDHTDDLILITGFVNYENTDSATFSKTITSPLTKIGCCRFIVEGTVFFSLNGEEFAELDYGDGTCDDIATITKDGETHQITIGHRYRRFPWWRR</sequence>
<keyword evidence="2" id="KW-1185">Reference proteome</keyword>
<dbReference type="KEGG" id="blq:L21SP5_01854"/>
<dbReference type="EMBL" id="CP013118">
    <property type="protein sequence ID" value="ALO15494.1"/>
    <property type="molecule type" value="Genomic_DNA"/>
</dbReference>
<dbReference type="RefSeq" id="WP_057952950.1">
    <property type="nucleotide sequence ID" value="NZ_CP013118.1"/>
</dbReference>
<proteinExistence type="predicted"/>
<dbReference type="Proteomes" id="UP000064893">
    <property type="component" value="Chromosome"/>
</dbReference>
<dbReference type="STRING" id="1307839.L21SP5_01854"/>
<dbReference type="OrthoDB" id="1114031at2"/>
<accession>A0A0S2HZQ2</accession>
<evidence type="ECO:0000313" key="1">
    <source>
        <dbReference type="EMBL" id="ALO15494.1"/>
    </source>
</evidence>
<protein>
    <submittedName>
        <fullName evidence="1">Uncharacterized protein</fullName>
    </submittedName>
</protein>
<name>A0A0S2HZQ2_9BACT</name>
<organism evidence="1 2">
    <name type="scientific">Salinivirga cyanobacteriivorans</name>
    <dbReference type="NCBI Taxonomy" id="1307839"/>
    <lineage>
        <taxon>Bacteria</taxon>
        <taxon>Pseudomonadati</taxon>
        <taxon>Bacteroidota</taxon>
        <taxon>Bacteroidia</taxon>
        <taxon>Bacteroidales</taxon>
        <taxon>Salinivirgaceae</taxon>
        <taxon>Salinivirga</taxon>
    </lineage>
</organism>
<dbReference type="AlphaFoldDB" id="A0A0S2HZQ2"/>